<keyword evidence="1" id="KW-1133">Transmembrane helix</keyword>
<protein>
    <submittedName>
        <fullName evidence="2">Uncharacterized protein</fullName>
    </submittedName>
</protein>
<evidence type="ECO:0000313" key="3">
    <source>
        <dbReference type="Proteomes" id="UP000257004"/>
    </source>
</evidence>
<proteinExistence type="predicted"/>
<comment type="caution">
    <text evidence="2">The sequence shown here is derived from an EMBL/GenBank/DDBJ whole genome shotgun (WGS) entry which is preliminary data.</text>
</comment>
<evidence type="ECO:0000256" key="1">
    <source>
        <dbReference type="SAM" id="Phobius"/>
    </source>
</evidence>
<reference evidence="2 3" key="1">
    <citation type="submission" date="2018-07" db="EMBL/GenBank/DDBJ databases">
        <title>Genomic Encyclopedia of Archaeal and Bacterial Type Strains, Phase II (KMG-II): from individual species to whole genera.</title>
        <authorList>
            <person name="Goeker M."/>
        </authorList>
    </citation>
    <scope>NUCLEOTIDE SEQUENCE [LARGE SCALE GENOMIC DNA]</scope>
    <source>
        <strain evidence="2 3">DSM 25795</strain>
    </source>
</reference>
<name>A0A3D9FSU6_9FLAO</name>
<evidence type="ECO:0000313" key="2">
    <source>
        <dbReference type="EMBL" id="RED23641.1"/>
    </source>
</evidence>
<dbReference type="Proteomes" id="UP000257004">
    <property type="component" value="Unassembled WGS sequence"/>
</dbReference>
<keyword evidence="1" id="KW-0472">Membrane</keyword>
<dbReference type="AlphaFoldDB" id="A0A3D9FSU6"/>
<sequence length="46" mass="5417">MIAMFVNVKSILFLLPTNSPIVTNTSYSIFLSIFTAQYYYTFVYYM</sequence>
<keyword evidence="1" id="KW-0812">Transmembrane</keyword>
<accession>A0A3D9FSU6</accession>
<keyword evidence="3" id="KW-1185">Reference proteome</keyword>
<feature type="transmembrane region" description="Helical" evidence="1">
    <location>
        <begin position="21"/>
        <end position="40"/>
    </location>
</feature>
<dbReference type="EMBL" id="QRDQ01000009">
    <property type="protein sequence ID" value="RED23641.1"/>
    <property type="molecule type" value="Genomic_DNA"/>
</dbReference>
<organism evidence="2 3">
    <name type="scientific">Flavobacterium cutihirudinis</name>
    <dbReference type="NCBI Taxonomy" id="1265740"/>
    <lineage>
        <taxon>Bacteria</taxon>
        <taxon>Pseudomonadati</taxon>
        <taxon>Bacteroidota</taxon>
        <taxon>Flavobacteriia</taxon>
        <taxon>Flavobacteriales</taxon>
        <taxon>Flavobacteriaceae</taxon>
        <taxon>Flavobacterium</taxon>
    </lineage>
</organism>
<gene>
    <name evidence="2" type="ORF">BD847_2704</name>
</gene>